<dbReference type="InterPro" id="IPR036869">
    <property type="entry name" value="J_dom_sf"/>
</dbReference>
<dbReference type="Proteomes" id="UP000634136">
    <property type="component" value="Unassembled WGS sequence"/>
</dbReference>
<feature type="compositionally biased region" description="Basic and acidic residues" evidence="1">
    <location>
        <begin position="774"/>
        <end position="785"/>
    </location>
</feature>
<feature type="domain" description="J" evidence="2">
    <location>
        <begin position="67"/>
        <end position="131"/>
    </location>
</feature>
<dbReference type="Pfam" id="PF00226">
    <property type="entry name" value="DnaJ"/>
    <property type="match status" value="1"/>
</dbReference>
<dbReference type="PANTHER" id="PTHR45089">
    <property type="entry name" value="DNAJ HEAT SHOCK AMINO-TERMINAL DOMAIN PROTEIN-RELATED"/>
    <property type="match status" value="1"/>
</dbReference>
<dbReference type="CDD" id="cd06257">
    <property type="entry name" value="DnaJ"/>
    <property type="match status" value="1"/>
</dbReference>
<dbReference type="InterPro" id="IPR024593">
    <property type="entry name" value="DUF3444"/>
</dbReference>
<dbReference type="SMART" id="SM00271">
    <property type="entry name" value="DnaJ"/>
    <property type="match status" value="1"/>
</dbReference>
<proteinExistence type="predicted"/>
<dbReference type="EMBL" id="JAAIUW010000013">
    <property type="protein sequence ID" value="KAF7805158.1"/>
    <property type="molecule type" value="Genomic_DNA"/>
</dbReference>
<protein>
    <submittedName>
        <fullName evidence="3">DnaJ like subfamily B member 14</fullName>
    </submittedName>
</protein>
<gene>
    <name evidence="3" type="ORF">G2W53_044269</name>
</gene>
<dbReference type="PROSITE" id="PS50076">
    <property type="entry name" value="DNAJ_2"/>
    <property type="match status" value="1"/>
</dbReference>
<feature type="compositionally biased region" description="Polar residues" evidence="1">
    <location>
        <begin position="762"/>
        <end position="773"/>
    </location>
</feature>
<evidence type="ECO:0000259" key="2">
    <source>
        <dbReference type="PROSITE" id="PS50076"/>
    </source>
</evidence>
<feature type="compositionally biased region" description="Basic and acidic residues" evidence="1">
    <location>
        <begin position="852"/>
        <end position="883"/>
    </location>
</feature>
<evidence type="ECO:0000313" key="4">
    <source>
        <dbReference type="Proteomes" id="UP000634136"/>
    </source>
</evidence>
<organism evidence="3 4">
    <name type="scientific">Senna tora</name>
    <dbReference type="NCBI Taxonomy" id="362788"/>
    <lineage>
        <taxon>Eukaryota</taxon>
        <taxon>Viridiplantae</taxon>
        <taxon>Streptophyta</taxon>
        <taxon>Embryophyta</taxon>
        <taxon>Tracheophyta</taxon>
        <taxon>Spermatophyta</taxon>
        <taxon>Magnoliopsida</taxon>
        <taxon>eudicotyledons</taxon>
        <taxon>Gunneridae</taxon>
        <taxon>Pentapetalae</taxon>
        <taxon>rosids</taxon>
        <taxon>fabids</taxon>
        <taxon>Fabales</taxon>
        <taxon>Fabaceae</taxon>
        <taxon>Caesalpinioideae</taxon>
        <taxon>Cassia clade</taxon>
        <taxon>Senna</taxon>
    </lineage>
</organism>
<dbReference type="PANTHER" id="PTHR45089:SF42">
    <property type="entry name" value="J DOMAIN-CONTAINING PROTEIN"/>
    <property type="match status" value="1"/>
</dbReference>
<evidence type="ECO:0000313" key="3">
    <source>
        <dbReference type="EMBL" id="KAF7805158.1"/>
    </source>
</evidence>
<dbReference type="AlphaFoldDB" id="A0A834W0Y1"/>
<dbReference type="InterPro" id="IPR001623">
    <property type="entry name" value="DnaJ_domain"/>
</dbReference>
<accession>A0A834W0Y1</accession>
<evidence type="ECO:0000256" key="1">
    <source>
        <dbReference type="SAM" id="MobiDB-lite"/>
    </source>
</evidence>
<dbReference type="PRINTS" id="PR00625">
    <property type="entry name" value="JDOMAIN"/>
</dbReference>
<dbReference type="SUPFAM" id="SSF46565">
    <property type="entry name" value="Chaperone J-domain"/>
    <property type="match status" value="1"/>
</dbReference>
<sequence length="1164" mass="130221">MECNKDEALRAKKIAESKLQVGDFVGALKFAVKAQKLFPEVENIVHILTVCEVHCAAQNKLFGSEMDWYGILQAEKFADEATIKKQYRKLALLLHPDKNKFSGAEAAFKLIGEANRVLNDQAKRSSYDMKCRSFTRTAAPKPPSHHSNVNVFSKKHDVHVRNYQNNSQSTSWSSHQQAALQTFWTSCNHCNTWYQYYKSVLNATLRCQHCSRSFIAHDLGFHDGPPGSYKWASFNNQREYPKSESMTKCTAGVGENCKVERSKDGNVAPGSAKVDVRTSKPVSSKAREPQTSTYVGSKRPRQSIPDSRESCKTENGNGVEDTNIRGSGVDPSGLNAGVKPRRSSREKQHVSYSESCHDDVFESPSKRARQNGSSSTIEVEKREVPASVGVNSSASSAARGVQSGGERNKANGPPKEIFAKKSKNEQSNVHRMEPSKSGLDDTSSKADYSSPLNSSVPSSPEIISCPDPDFCDFEKNRAENCFATDQFWAIYDPRDSMPRFYARVKKVLSPGFKVLITWLEPDPDKEGEIDWDDAELPVGCGKFVVGESQKTEDLGMFSHQVHCIKKSGRSHYMVYPCKGETWAIFRDWDIGWSSNPEKYSKYEFQYVEVLSDFAENVGVEVVYLCKVKGFVSLFQRSEHNGVSLFCVPPNELYRFSHRIPSFKMTGDEREGVPPGSFELDPAGLPVDLFEVGDTGDVKMDDGMLNTGVKSPCQESSERKAKHVMANESSHEAKVQGNNDVKRASSILRRSPRGSNRKDMDNGQVNKSQNMTSEDGSKDGGHKDLPQPEGTDESSDLANDVERASSILRRSPRGPNRKNMENGEVNKSQYMTREDGRKAGFSQPEGTTAASQADEKVKTPKKPEKSDCEREGLNVRRSPRDLSKKKARVDAGQCANGEVSGEHSDANKNSCYDFSMGKSKEKFERDQIWALYGDGDQMPGTYAVIKKIEVAPKFRLHVAFLEPCSPPKAIAGAIACGTFMVKNAKTQILSRSAFSHQLQVEPVAGNRYEIYPRKGEIWALFKAQNYESTCSNHGRGDCQIVEVLADNDKSIKVLVLVRQSDTKPIYKAPRVQRSKTGVIEIPRGDAYRFSHQIPAIWHNGEDNIDLRGCWELDPSSIPVLYAEDWSVQRRLAWYLYNKSDMRIRNSVVLGRISWKWRCCRSSCFE</sequence>
<comment type="caution">
    <text evidence="3">The sequence shown here is derived from an EMBL/GenBank/DDBJ whole genome shotgun (WGS) entry which is preliminary data.</text>
</comment>
<reference evidence="3" key="1">
    <citation type="submission" date="2020-09" db="EMBL/GenBank/DDBJ databases">
        <title>Genome-Enabled Discovery of Anthraquinone Biosynthesis in Senna tora.</title>
        <authorList>
            <person name="Kang S.-H."/>
            <person name="Pandey R.P."/>
            <person name="Lee C.-M."/>
            <person name="Sim J.-S."/>
            <person name="Jeong J.-T."/>
            <person name="Choi B.-S."/>
            <person name="Jung M."/>
            <person name="Ginzburg D."/>
            <person name="Zhao K."/>
            <person name="Won S.Y."/>
            <person name="Oh T.-J."/>
            <person name="Yu Y."/>
            <person name="Kim N.-H."/>
            <person name="Lee O.R."/>
            <person name="Lee T.-H."/>
            <person name="Bashyal P."/>
            <person name="Kim T.-S."/>
            <person name="Lee W.-H."/>
            <person name="Kawkins C."/>
            <person name="Kim C.-K."/>
            <person name="Kim J.S."/>
            <person name="Ahn B.O."/>
            <person name="Rhee S.Y."/>
            <person name="Sohng J.K."/>
        </authorList>
    </citation>
    <scope>NUCLEOTIDE SEQUENCE</scope>
    <source>
        <tissue evidence="3">Leaf</tissue>
    </source>
</reference>
<feature type="compositionally biased region" description="Basic and acidic residues" evidence="1">
    <location>
        <begin position="417"/>
        <end position="444"/>
    </location>
</feature>
<dbReference type="Gene3D" id="1.10.287.110">
    <property type="entry name" value="DnaJ domain"/>
    <property type="match status" value="1"/>
</dbReference>
<feature type="region of interest" description="Disordered" evidence="1">
    <location>
        <begin position="700"/>
        <end position="902"/>
    </location>
</feature>
<feature type="region of interest" description="Disordered" evidence="1">
    <location>
        <begin position="260"/>
        <end position="459"/>
    </location>
</feature>
<name>A0A834W0Y1_9FABA</name>
<feature type="compositionally biased region" description="Basic and acidic residues" evidence="1">
    <location>
        <begin position="343"/>
        <end position="360"/>
    </location>
</feature>
<feature type="compositionally biased region" description="Low complexity" evidence="1">
    <location>
        <begin position="449"/>
        <end position="459"/>
    </location>
</feature>
<keyword evidence="4" id="KW-1185">Reference proteome</keyword>
<feature type="compositionally biased region" description="Low complexity" evidence="1">
    <location>
        <begin position="385"/>
        <end position="401"/>
    </location>
</feature>
<dbReference type="OrthoDB" id="10250354at2759"/>
<dbReference type="Pfam" id="PF11926">
    <property type="entry name" value="DUF3444"/>
    <property type="match status" value="2"/>
</dbReference>